<reference evidence="2 3" key="1">
    <citation type="submission" date="2019-12" db="EMBL/GenBank/DDBJ databases">
        <title>Comparative genomics gives insights into the taxonomy of the Azoarcus-Aromatoleum group and reveals separate origins of nif in the plant-associated Azoarcus and non-plant-associated Aromatoleum sub-groups.</title>
        <authorList>
            <person name="Lafos M."/>
            <person name="Maluk M."/>
            <person name="Batista M."/>
            <person name="Junghare M."/>
            <person name="Carmona M."/>
            <person name="Faoro H."/>
            <person name="Cruz L.M."/>
            <person name="Battistoni F."/>
            <person name="De Souza E."/>
            <person name="Pedrosa F."/>
            <person name="Chen W.-M."/>
            <person name="Poole P.S."/>
            <person name="Dixon R.A."/>
            <person name="James E.K."/>
        </authorList>
    </citation>
    <scope>NUCLEOTIDE SEQUENCE [LARGE SCALE GENOMIC DNA]</scope>
    <source>
        <strain evidence="2 3">22Lin</strain>
    </source>
</reference>
<dbReference type="PIRSF" id="PIRSF004548">
    <property type="entry name" value="CreD"/>
    <property type="match status" value="1"/>
</dbReference>
<feature type="transmembrane region" description="Helical" evidence="1">
    <location>
        <begin position="407"/>
        <end position="424"/>
    </location>
</feature>
<organism evidence="2 3">
    <name type="scientific">Aromatoleum diolicum</name>
    <dbReference type="NCBI Taxonomy" id="75796"/>
    <lineage>
        <taxon>Bacteria</taxon>
        <taxon>Pseudomonadati</taxon>
        <taxon>Pseudomonadota</taxon>
        <taxon>Betaproteobacteria</taxon>
        <taxon>Rhodocyclales</taxon>
        <taxon>Rhodocyclaceae</taxon>
        <taxon>Aromatoleum</taxon>
    </lineage>
</organism>
<feature type="transmembrane region" description="Helical" evidence="1">
    <location>
        <begin position="381"/>
        <end position="401"/>
    </location>
</feature>
<protein>
    <submittedName>
        <fullName evidence="2">Cell envelope integrity protein CreD</fullName>
    </submittedName>
</protein>
<proteinExistence type="predicted"/>
<dbReference type="PANTHER" id="PTHR30092">
    <property type="entry name" value="INNER MEMBRANE PROTEIN CRED"/>
    <property type="match status" value="1"/>
</dbReference>
<keyword evidence="3" id="KW-1185">Reference proteome</keyword>
<keyword evidence="1" id="KW-1133">Transmembrane helix</keyword>
<sequence>MQRKLLAKLLAIAALSLLLLIPLSMIETQISARSARQDDVTRNIAESSAGQQTLAGPVVLVRYRERVERRIKDETTGRELVRQEIVERTQIFPPQNLDIGGDVRVESLKRGLYRVRLYHLAAQVSGTAVIPPKLGLEGTIDIVDAQAVLVMGVTDPRGVETDPEVRVDGKSLRFATGTAGAVAGQGLHVVLGEFDPASGSKYAFSFPLNLTGLERLAIAPAGNSTRVTLKSDWPHPSFQGRFLPQTRTVTKDGFEAQWQVSHLARNFDRILKAGHEQGGGETFGISLIDPVNIYLKSERAVKYGILFVILTFAAFFLTEILRQLPIHPMQYLLVGLALAMFFLLLIALSEHVDFLVAYAISSAACVVLIGAYLAGALGSRVRGHAFGAGIAALYGVLYGVLLSEDNALLMGTLLLFLALGTTMLSTRRLNWYRIGGQAGEEVQ</sequence>
<dbReference type="RefSeq" id="WP_169262423.1">
    <property type="nucleotide sequence ID" value="NZ_WTVQ01000057.1"/>
</dbReference>
<dbReference type="Pfam" id="PF06123">
    <property type="entry name" value="CreD"/>
    <property type="match status" value="1"/>
</dbReference>
<dbReference type="Proteomes" id="UP000648984">
    <property type="component" value="Unassembled WGS sequence"/>
</dbReference>
<feature type="transmembrane region" description="Helical" evidence="1">
    <location>
        <begin position="300"/>
        <end position="318"/>
    </location>
</feature>
<evidence type="ECO:0000256" key="1">
    <source>
        <dbReference type="SAM" id="Phobius"/>
    </source>
</evidence>
<evidence type="ECO:0000313" key="3">
    <source>
        <dbReference type="Proteomes" id="UP000648984"/>
    </source>
</evidence>
<dbReference type="PANTHER" id="PTHR30092:SF0">
    <property type="entry name" value="INNER MEMBRANE PROTEIN CRED"/>
    <property type="match status" value="1"/>
</dbReference>
<name>A0ABX1QJ24_9RHOO</name>
<gene>
    <name evidence="2" type="primary">creD</name>
    <name evidence="2" type="ORF">GPA25_21305</name>
</gene>
<dbReference type="EMBL" id="WTVQ01000057">
    <property type="protein sequence ID" value="NMG77294.1"/>
    <property type="molecule type" value="Genomic_DNA"/>
</dbReference>
<comment type="caution">
    <text evidence="2">The sequence shown here is derived from an EMBL/GenBank/DDBJ whole genome shotgun (WGS) entry which is preliminary data.</text>
</comment>
<accession>A0ABX1QJ24</accession>
<keyword evidence="1" id="KW-0812">Transmembrane</keyword>
<keyword evidence="1" id="KW-0472">Membrane</keyword>
<dbReference type="InterPro" id="IPR010364">
    <property type="entry name" value="Uncharacterised_IM_CreD"/>
</dbReference>
<dbReference type="NCBIfam" id="NF008712">
    <property type="entry name" value="PRK11715.1-1"/>
    <property type="match status" value="1"/>
</dbReference>
<feature type="transmembrane region" description="Helical" evidence="1">
    <location>
        <begin position="330"/>
        <end position="349"/>
    </location>
</feature>
<feature type="transmembrane region" description="Helical" evidence="1">
    <location>
        <begin position="355"/>
        <end position="374"/>
    </location>
</feature>
<evidence type="ECO:0000313" key="2">
    <source>
        <dbReference type="EMBL" id="NMG77294.1"/>
    </source>
</evidence>